<sequence>MLKRVERVNERTVLLEFSQPMEVTSTAPVIKASGGFTDIVDGLVFHTVPRDFNRKDILSFYRELLKSVGLERGVVFITAVPVERLRHVALDRSIHVFATVGLWPPACIEVDELFNSYLTISTINIAVVANYPLARSAMADLLRVVAEAKAIASSDSLLRCKSRPSGTITDAIAVLKPFDAGSEILFVGMSTAIGNKVAKAVHQIIVAEAMARGADQVLKDVLGYSMEELIELFLNVYRQTPIPGVLEDSIRRRAYELLARFLKDPNVWSFLVASRELDLHGVSGTITGLSREEFMEDSKKVVADEMLGMSLATYLAGAKAIFSMYWIERLKEGGRVGHWKSGMFEDDIVSALIASLLTLILDEYV</sequence>
<dbReference type="Gene3D" id="1.10.3760.10">
    <property type="entry name" value="PgpA-like"/>
    <property type="match status" value="1"/>
</dbReference>
<dbReference type="InterPro" id="IPR036681">
    <property type="entry name" value="PgpA-like_sf"/>
</dbReference>
<dbReference type="NCBIfam" id="NF038002">
    <property type="entry name" value="bifunc_CbiS"/>
    <property type="match status" value="1"/>
</dbReference>
<dbReference type="GO" id="GO:0008962">
    <property type="term" value="F:phosphatidylglycerophosphatase activity"/>
    <property type="evidence" value="ECO:0007669"/>
    <property type="project" value="InterPro"/>
</dbReference>
<dbReference type="InterPro" id="IPR002808">
    <property type="entry name" value="AdoCbi_amidolase"/>
</dbReference>
<dbReference type="AlphaFoldDB" id="A0A7C4FAE4"/>
<dbReference type="GO" id="GO:0006629">
    <property type="term" value="P:lipid metabolic process"/>
    <property type="evidence" value="ECO:0007669"/>
    <property type="project" value="InterPro"/>
</dbReference>
<dbReference type="InterPro" id="IPR052209">
    <property type="entry name" value="CbiZ"/>
</dbReference>
<dbReference type="EMBL" id="DTFF01000013">
    <property type="protein sequence ID" value="HGI87062.1"/>
    <property type="molecule type" value="Genomic_DNA"/>
</dbReference>
<evidence type="ECO:0008006" key="2">
    <source>
        <dbReference type="Google" id="ProtNLM"/>
    </source>
</evidence>
<comment type="caution">
    <text evidence="1">The sequence shown here is derived from an EMBL/GenBank/DDBJ whole genome shotgun (WGS) entry which is preliminary data.</text>
</comment>
<accession>A0A7C4FAE4</accession>
<proteinExistence type="predicted"/>
<reference evidence="1" key="1">
    <citation type="journal article" date="2020" name="mSystems">
        <title>Genome- and Community-Level Interaction Insights into Carbon Utilization and Element Cycling Functions of Hydrothermarchaeota in Hydrothermal Sediment.</title>
        <authorList>
            <person name="Zhou Z."/>
            <person name="Liu Y."/>
            <person name="Xu W."/>
            <person name="Pan J."/>
            <person name="Luo Z.H."/>
            <person name="Li M."/>
        </authorList>
    </citation>
    <scope>NUCLEOTIDE SEQUENCE [LARGE SCALE GENOMIC DNA]</scope>
    <source>
        <strain evidence="1">SpSt-732</strain>
    </source>
</reference>
<dbReference type="PANTHER" id="PTHR35336">
    <property type="entry name" value="ADENOSYLCOBINAMIDE AMIDOHYDROLASE"/>
    <property type="match status" value="1"/>
</dbReference>
<protein>
    <recommendedName>
        <fullName evidence="2">Alpha-ribazole phosphatase CobZ</fullName>
    </recommendedName>
</protein>
<dbReference type="PANTHER" id="PTHR35336:SF5">
    <property type="entry name" value="ADENOSYLCOBINAMIDE AMIDOHYDROLASE"/>
    <property type="match status" value="1"/>
</dbReference>
<gene>
    <name evidence="1" type="ORF">ENV14_01490</name>
</gene>
<evidence type="ECO:0000313" key="1">
    <source>
        <dbReference type="EMBL" id="HGI87062.1"/>
    </source>
</evidence>
<name>A0A7C4FAE4_9CREN</name>
<dbReference type="Pfam" id="PF01955">
    <property type="entry name" value="CbiZ"/>
    <property type="match status" value="1"/>
</dbReference>
<organism evidence="1">
    <name type="scientific">Ignisphaera aggregans</name>
    <dbReference type="NCBI Taxonomy" id="334771"/>
    <lineage>
        <taxon>Archaea</taxon>
        <taxon>Thermoproteota</taxon>
        <taxon>Thermoprotei</taxon>
        <taxon>Desulfurococcales</taxon>
        <taxon>Desulfurococcaceae</taxon>
        <taxon>Ignisphaera</taxon>
    </lineage>
</organism>
<dbReference type="SUPFAM" id="SSF101307">
    <property type="entry name" value="YutG-like"/>
    <property type="match status" value="1"/>
</dbReference>